<evidence type="ECO:0000256" key="7">
    <source>
        <dbReference type="SAM" id="SignalP"/>
    </source>
</evidence>
<dbReference type="GO" id="GO:0016020">
    <property type="term" value="C:membrane"/>
    <property type="evidence" value="ECO:0007669"/>
    <property type="project" value="UniProtKB-SubCell"/>
</dbReference>
<feature type="chain" id="PRO_5018677441" description="Ig-like domain-containing protein" evidence="7">
    <location>
        <begin position="40"/>
        <end position="378"/>
    </location>
</feature>
<keyword evidence="6" id="KW-1133">Transmembrane helix</keyword>
<feature type="domain" description="Ig-like" evidence="8">
    <location>
        <begin position="123"/>
        <end position="206"/>
    </location>
</feature>
<dbReference type="AlphaFoldDB" id="A0A3Q2QNT6"/>
<keyword evidence="10" id="KW-1185">Reference proteome</keyword>
<reference evidence="9" key="2">
    <citation type="submission" date="2025-09" db="UniProtKB">
        <authorList>
            <consortium name="Ensembl"/>
        </authorList>
    </citation>
    <scope>IDENTIFICATION</scope>
</reference>
<dbReference type="InterPro" id="IPR015631">
    <property type="entry name" value="CD2/SLAM_rcpt"/>
</dbReference>
<evidence type="ECO:0000313" key="9">
    <source>
        <dbReference type="Ensembl" id="ENSFHEP00000028442.1"/>
    </source>
</evidence>
<dbReference type="InterPro" id="IPR036179">
    <property type="entry name" value="Ig-like_dom_sf"/>
</dbReference>
<feature type="compositionally biased region" description="Basic residues" evidence="5">
    <location>
        <begin position="368"/>
        <end position="378"/>
    </location>
</feature>
<reference evidence="9" key="1">
    <citation type="submission" date="2025-08" db="UniProtKB">
        <authorList>
            <consortium name="Ensembl"/>
        </authorList>
    </citation>
    <scope>IDENTIFICATION</scope>
</reference>
<evidence type="ECO:0000313" key="10">
    <source>
        <dbReference type="Proteomes" id="UP000265000"/>
    </source>
</evidence>
<evidence type="ECO:0000259" key="8">
    <source>
        <dbReference type="PROSITE" id="PS50835"/>
    </source>
</evidence>
<dbReference type="Ensembl" id="ENSFHET00000018083.1">
    <property type="protein sequence ID" value="ENSFHEP00000028442.1"/>
    <property type="gene ID" value="ENSFHEG00000012559.1"/>
</dbReference>
<feature type="region of interest" description="Disordered" evidence="5">
    <location>
        <begin position="277"/>
        <end position="378"/>
    </location>
</feature>
<evidence type="ECO:0000256" key="2">
    <source>
        <dbReference type="ARBA" id="ARBA00022729"/>
    </source>
</evidence>
<sequence length="378" mass="42722">MMESSSSQPDVRRTTTKMASMTAVSVFLLCCFAVAPVASQDCDQFAATGRSFNVSLGRRWDSNANLKWKFKDEIIFYKRQGKVITGKIEDIDADGSLKLTNVWKNQSGLYSAEVYDQSGKGQPTKSIKLCVLDPVKKPKVETRCEDKNVIIKCISDKQPKDVEYRWLKNGVEMKNQTKLSFEVKAADTKADKFACKSFNKASFEVSDAVTHDCAKTGIPGLPDELWGIPIWYYVGGGGGIVLLLIIIVIVCCLQTRRTRKLRLKDEEELRLEWTNTEQHNHHHHHHHDLPPLPNHPPPHHPHNHQHQQQQQAPGNTGPRQSRSKQNRQPRPKAPEPNSQPQPSPRRALQAKQHGNDADEEQPPPLPQPRKKGPKTQLD</sequence>
<evidence type="ECO:0000256" key="6">
    <source>
        <dbReference type="SAM" id="Phobius"/>
    </source>
</evidence>
<proteinExistence type="predicted"/>
<feature type="compositionally biased region" description="Basic residues" evidence="5">
    <location>
        <begin position="321"/>
        <end position="330"/>
    </location>
</feature>
<keyword evidence="6" id="KW-0812">Transmembrane</keyword>
<accession>A0A3Q2QNT6</accession>
<keyword evidence="3 6" id="KW-0472">Membrane</keyword>
<feature type="signal peptide" evidence="7">
    <location>
        <begin position="1"/>
        <end position="39"/>
    </location>
</feature>
<dbReference type="Gene3D" id="2.60.40.10">
    <property type="entry name" value="Immunoglobulins"/>
    <property type="match status" value="2"/>
</dbReference>
<evidence type="ECO:0000256" key="3">
    <source>
        <dbReference type="ARBA" id="ARBA00023136"/>
    </source>
</evidence>
<dbReference type="GeneTree" id="ENSGT00950000183273"/>
<protein>
    <recommendedName>
        <fullName evidence="8">Ig-like domain-containing protein</fullName>
    </recommendedName>
</protein>
<dbReference type="PANTHER" id="PTHR12080">
    <property type="entry name" value="SIGNALING LYMPHOCYTIC ACTIVATION MOLECULE"/>
    <property type="match status" value="1"/>
</dbReference>
<dbReference type="PROSITE" id="PS50835">
    <property type="entry name" value="IG_LIKE"/>
    <property type="match status" value="1"/>
</dbReference>
<dbReference type="SUPFAM" id="SSF48726">
    <property type="entry name" value="Immunoglobulin"/>
    <property type="match status" value="2"/>
</dbReference>
<keyword evidence="2 7" id="KW-0732">Signal</keyword>
<keyword evidence="4" id="KW-0325">Glycoprotein</keyword>
<evidence type="ECO:0000256" key="1">
    <source>
        <dbReference type="ARBA" id="ARBA00004370"/>
    </source>
</evidence>
<feature type="transmembrane region" description="Helical" evidence="6">
    <location>
        <begin position="230"/>
        <end position="253"/>
    </location>
</feature>
<dbReference type="InterPro" id="IPR013783">
    <property type="entry name" value="Ig-like_fold"/>
</dbReference>
<name>A0A3Q2QNT6_FUNHE</name>
<evidence type="ECO:0000256" key="4">
    <source>
        <dbReference type="ARBA" id="ARBA00023180"/>
    </source>
</evidence>
<dbReference type="InterPro" id="IPR007110">
    <property type="entry name" value="Ig-like_dom"/>
</dbReference>
<dbReference type="Proteomes" id="UP000265000">
    <property type="component" value="Unplaced"/>
</dbReference>
<evidence type="ECO:0000256" key="5">
    <source>
        <dbReference type="SAM" id="MobiDB-lite"/>
    </source>
</evidence>
<dbReference type="PANTHER" id="PTHR12080:SF134">
    <property type="entry name" value="CD48 ANTIGEN"/>
    <property type="match status" value="1"/>
</dbReference>
<organism evidence="9 10">
    <name type="scientific">Fundulus heteroclitus</name>
    <name type="common">Killifish</name>
    <name type="synonym">Mummichog</name>
    <dbReference type="NCBI Taxonomy" id="8078"/>
    <lineage>
        <taxon>Eukaryota</taxon>
        <taxon>Metazoa</taxon>
        <taxon>Chordata</taxon>
        <taxon>Craniata</taxon>
        <taxon>Vertebrata</taxon>
        <taxon>Euteleostomi</taxon>
        <taxon>Actinopterygii</taxon>
        <taxon>Neopterygii</taxon>
        <taxon>Teleostei</taxon>
        <taxon>Neoteleostei</taxon>
        <taxon>Acanthomorphata</taxon>
        <taxon>Ovalentaria</taxon>
        <taxon>Atherinomorphae</taxon>
        <taxon>Cyprinodontiformes</taxon>
        <taxon>Fundulidae</taxon>
        <taxon>Fundulus</taxon>
    </lineage>
</organism>
<comment type="subcellular location">
    <subcellularLocation>
        <location evidence="1">Membrane</location>
    </subcellularLocation>
</comment>
<dbReference type="STRING" id="8078.ENSFHEP00000028442"/>